<feature type="transmembrane region" description="Helical" evidence="7">
    <location>
        <begin position="205"/>
        <end position="225"/>
    </location>
</feature>
<dbReference type="VEuPathDB" id="FungiDB:MUCCIDRAFT_112702"/>
<dbReference type="PANTHER" id="PTHR47804">
    <property type="entry name" value="60S RIBOSOMAL PROTEIN L19"/>
    <property type="match status" value="1"/>
</dbReference>
<feature type="transmembrane region" description="Helical" evidence="7">
    <location>
        <begin position="990"/>
        <end position="1010"/>
    </location>
</feature>
<evidence type="ECO:0000259" key="9">
    <source>
        <dbReference type="Pfam" id="PF10337"/>
    </source>
</evidence>
<feature type="compositionally biased region" description="Basic and acidic residues" evidence="6">
    <location>
        <begin position="458"/>
        <end position="470"/>
    </location>
</feature>
<feature type="compositionally biased region" description="Basic and acidic residues" evidence="6">
    <location>
        <begin position="418"/>
        <end position="433"/>
    </location>
</feature>
<feature type="compositionally biased region" description="Low complexity" evidence="6">
    <location>
        <begin position="532"/>
        <end position="543"/>
    </location>
</feature>
<feature type="transmembrane region" description="Helical" evidence="7">
    <location>
        <begin position="264"/>
        <end position="283"/>
    </location>
</feature>
<feature type="compositionally biased region" description="Polar residues" evidence="6">
    <location>
        <begin position="513"/>
        <end position="523"/>
    </location>
</feature>
<dbReference type="Proteomes" id="UP000077051">
    <property type="component" value="Unassembled WGS sequence"/>
</dbReference>
<comment type="subcellular location">
    <subcellularLocation>
        <location evidence="1">Membrane</location>
        <topology evidence="1">Multi-pass membrane protein</topology>
    </subcellularLocation>
</comment>
<sequence>MPVDASADLIIAERADSKPNPHQQQGSRQTSPQGETTSVTSSSSSLCSSSSDSLSQDEVDLTEKTSYFPKPLGHMPFISPERYQAKTNHESKARSEAADATTRTERIIGHIQKRAPGRIIRRILKCTIAYFISTLFSTIDPLAKALGQAPYIVCSGCLLSHPGRTVGAQLDATITSALGAGLAVVYGLAGIAAATSYNAQHPGSYAGNGINCLFLVVGVFAAQLIRQKFSKLHFFSLQFMVVLLFSMTAGVGYKTVPLRLSSEFGLPFLIGAFVSLFVNVLFWPETAVDGLGRTLNQTLHDTKDMLNMITNQFFLDPKSEKASDTAVDTLAEKMREGMIKVNTAYKEAKYEVSYAYSCSSDLNPIRQSLDIVTKHLSILGRSLKSEQVLFERNFPSEEESGRDNNTVPDNKGNVGSMEKNHTTSEPEASKETDLGKAAFTAANSYMESGSYSNPYSRYSKDDHSYDDTHQRSVQFEPTSKQPFKSSRTSGHEDTSEPMDRSEQRKSLPASLRSIFSTPQQPGTPKSEHKVSLHNQHQQQLQENPFKEDELSDSNQHTVSSVRSFLNLNRLSGTLPKPPQRPERRISSDDRQVLVTYLEKLRDPLLSLAVECGAVLDCIRDSLCDQLDMSNNSDASIRHTSFWAYLLHTLQIKTVHTEDYQNFLDKRKRNASFLCSCSDTLRLRIQQFDQCEKERMQALYKVNLSRMRGERPDLGIRDELFLVFFFIFTMREVASNLEQMASEMRKLQERTQAQMKKNSKHKKKKTLYMPQITTQTWKKWFYSNSYQEVQDRGGYSFGYLQHNMPSNVGQRDLEEEYKLSRISTNRNHSNTAAVDAADDISIASSNNANVSSYEPAAKRRRSIKKRTVEDAIILTELEAGPVPSVDTNAPKPPPLLRLRYRLWLILRYLQNYEFRFALKLSAAVGILTIPAWLPDYQLWFAAIRGQWAALTVISVMSPTSGGTLSAGLWRLASTIIGAFAAWAVLEIDGRSGALLSGFAVVLALPFFYIHFSTSYSKVTIITLVTYMIIALSQYVKPLYPEQVSSMVWQRTLTLIIGLFAALILNWMVWPFIAREAIRETLACTIGDLGDYFSYVMGTFLYHEEGLFPTQDEFKEAEKMERRLEKMLNTCNVLLELTDHEPRLKGPFPKAFYREMLISAHNLLDRMMSLRIILMKMSPSVKKTVRGLDVYHYRRDMVASILLHFYTLSASLKAKIPLPSFMPSARAARLRVLRHRRQEDRPEKLLRYRNLTWFAMGCSTEEIIDELEHLTDLARFIVGDSKFTLKARRLERKETIHKKAA</sequence>
<feature type="coiled-coil region" evidence="5">
    <location>
        <begin position="729"/>
        <end position="756"/>
    </location>
</feature>
<name>A0A168JJ27_MUCCL</name>
<evidence type="ECO:0000313" key="12">
    <source>
        <dbReference type="Proteomes" id="UP000077051"/>
    </source>
</evidence>
<evidence type="ECO:0000256" key="5">
    <source>
        <dbReference type="SAM" id="Coils"/>
    </source>
</evidence>
<evidence type="ECO:0000313" key="11">
    <source>
        <dbReference type="EMBL" id="OAD01265.1"/>
    </source>
</evidence>
<feature type="transmembrane region" description="Helical" evidence="7">
    <location>
        <begin position="232"/>
        <end position="252"/>
    </location>
</feature>
<feature type="transmembrane region" description="Helical" evidence="7">
    <location>
        <begin position="967"/>
        <end position="984"/>
    </location>
</feature>
<keyword evidence="5" id="KW-0175">Coiled coil</keyword>
<accession>A0A168JJ27</accession>
<evidence type="ECO:0000256" key="4">
    <source>
        <dbReference type="ARBA" id="ARBA00023136"/>
    </source>
</evidence>
<dbReference type="Pfam" id="PF13515">
    <property type="entry name" value="FUSC_2"/>
    <property type="match status" value="1"/>
</dbReference>
<feature type="transmembrane region" description="Helical" evidence="7">
    <location>
        <begin position="1046"/>
        <end position="1067"/>
    </location>
</feature>
<evidence type="ECO:0000259" key="8">
    <source>
        <dbReference type="Pfam" id="PF10334"/>
    </source>
</evidence>
<evidence type="ECO:0000256" key="6">
    <source>
        <dbReference type="SAM" id="MobiDB-lite"/>
    </source>
</evidence>
<keyword evidence="3 7" id="KW-1133">Transmembrane helix</keyword>
<evidence type="ECO:0000259" key="10">
    <source>
        <dbReference type="Pfam" id="PF13515"/>
    </source>
</evidence>
<dbReference type="InterPro" id="IPR018823">
    <property type="entry name" value="ArAE_2_N"/>
</dbReference>
<comment type="caution">
    <text evidence="11">The sequence shown here is derived from an EMBL/GenBank/DDBJ whole genome shotgun (WGS) entry which is preliminary data.</text>
</comment>
<dbReference type="PRINTS" id="PR02047">
    <property type="entry name" value="BREFELDNASP4"/>
</dbReference>
<dbReference type="Pfam" id="PF10334">
    <property type="entry name" value="BRE4"/>
    <property type="match status" value="1"/>
</dbReference>
<dbReference type="OrthoDB" id="1924968at2759"/>
<dbReference type="InterPro" id="IPR023244">
    <property type="entry name" value="Brefeldin_A-sensitivity_4"/>
</dbReference>
<evidence type="ECO:0000256" key="1">
    <source>
        <dbReference type="ARBA" id="ARBA00004141"/>
    </source>
</evidence>
<dbReference type="InterPro" id="IPR018820">
    <property type="entry name" value="BRE4-related_DUF2421"/>
</dbReference>
<feature type="region of interest" description="Disordered" evidence="6">
    <location>
        <begin position="1"/>
        <end position="60"/>
    </location>
</feature>
<reference evidence="11 12" key="1">
    <citation type="submission" date="2015-06" db="EMBL/GenBank/DDBJ databases">
        <title>Expansion of signal transduction pathways in fungi by whole-genome duplication.</title>
        <authorList>
            <consortium name="DOE Joint Genome Institute"/>
            <person name="Corrochano L.M."/>
            <person name="Kuo A."/>
            <person name="Marcet-Houben M."/>
            <person name="Polaino S."/>
            <person name="Salamov A."/>
            <person name="Villalobos J.M."/>
            <person name="Alvarez M.I."/>
            <person name="Avalos J."/>
            <person name="Benito E.P."/>
            <person name="Benoit I."/>
            <person name="Burger G."/>
            <person name="Camino L.P."/>
            <person name="Canovas D."/>
            <person name="Cerda-Olmedo E."/>
            <person name="Cheng J.-F."/>
            <person name="Dominguez A."/>
            <person name="Elias M."/>
            <person name="Eslava A.P."/>
            <person name="Glaser F."/>
            <person name="Grimwood J."/>
            <person name="Gutierrez G."/>
            <person name="Heitman J."/>
            <person name="Henrissat B."/>
            <person name="Iturriaga E.A."/>
            <person name="Lang B.F."/>
            <person name="Lavin J.L."/>
            <person name="Lee S."/>
            <person name="Li W."/>
            <person name="Lindquist E."/>
            <person name="Lopez-Garcia S."/>
            <person name="Luque E.M."/>
            <person name="Marcos A.T."/>
            <person name="Martin J."/>
            <person name="Mccluskey K."/>
            <person name="Medina H.R."/>
            <person name="Miralles-Duran A."/>
            <person name="Miyazaki A."/>
            <person name="Munoz-Torres E."/>
            <person name="Oguiza J.A."/>
            <person name="Ohm R."/>
            <person name="Olmedo M."/>
            <person name="Orejas M."/>
            <person name="Ortiz-Castellanos L."/>
            <person name="Pisabarro A.G."/>
            <person name="Rodriguez-Romero J."/>
            <person name="Ruiz-Herrera J."/>
            <person name="Ruiz-Vazquez R."/>
            <person name="Sanz C."/>
            <person name="Schackwitz W."/>
            <person name="Schmutz J."/>
            <person name="Shahriari M."/>
            <person name="Shelest E."/>
            <person name="Silva-Franco F."/>
            <person name="Soanes D."/>
            <person name="Syed K."/>
            <person name="Tagua V.G."/>
            <person name="Talbot N.J."/>
            <person name="Thon M."/>
            <person name="De Vries R.P."/>
            <person name="Wiebenga A."/>
            <person name="Yadav J.S."/>
            <person name="Braun E.L."/>
            <person name="Baker S."/>
            <person name="Garre V."/>
            <person name="Horwitz B."/>
            <person name="Torres-Martinez S."/>
            <person name="Idnurm A."/>
            <person name="Herrera-Estrella A."/>
            <person name="Gabaldon T."/>
            <person name="Grigoriev I.V."/>
        </authorList>
    </citation>
    <scope>NUCLEOTIDE SEQUENCE [LARGE SCALE GENOMIC DNA]</scope>
    <source>
        <strain evidence="11 12">CBS 277.49</strain>
    </source>
</reference>
<feature type="compositionally biased region" description="Polar residues" evidence="6">
    <location>
        <begin position="471"/>
        <end position="488"/>
    </location>
</feature>
<keyword evidence="2 7" id="KW-0812">Transmembrane</keyword>
<feature type="compositionally biased region" description="Basic and acidic residues" evidence="6">
    <location>
        <begin position="489"/>
        <end position="505"/>
    </location>
</feature>
<gene>
    <name evidence="11" type="ORF">MUCCIDRAFT_112702</name>
</gene>
<evidence type="ECO:0000256" key="2">
    <source>
        <dbReference type="ARBA" id="ARBA00022692"/>
    </source>
</evidence>
<proteinExistence type="predicted"/>
<dbReference type="Pfam" id="PF10337">
    <property type="entry name" value="ArAE_2_N"/>
    <property type="match status" value="1"/>
</dbReference>
<feature type="domain" description="Integral membrane bound transporter" evidence="10">
    <location>
        <begin position="938"/>
        <end position="1062"/>
    </location>
</feature>
<dbReference type="EMBL" id="AMYB01000006">
    <property type="protein sequence ID" value="OAD01265.1"/>
    <property type="molecule type" value="Genomic_DNA"/>
</dbReference>
<feature type="transmembrane region" description="Helical" evidence="7">
    <location>
        <begin position="1017"/>
        <end position="1034"/>
    </location>
</feature>
<keyword evidence="12" id="KW-1185">Reference proteome</keyword>
<organism evidence="11 12">
    <name type="scientific">Mucor lusitanicus CBS 277.49</name>
    <dbReference type="NCBI Taxonomy" id="747725"/>
    <lineage>
        <taxon>Eukaryota</taxon>
        <taxon>Fungi</taxon>
        <taxon>Fungi incertae sedis</taxon>
        <taxon>Mucoromycota</taxon>
        <taxon>Mucoromycotina</taxon>
        <taxon>Mucoromycetes</taxon>
        <taxon>Mucorales</taxon>
        <taxon>Mucorineae</taxon>
        <taxon>Mucoraceae</taxon>
        <taxon>Mucor</taxon>
    </lineage>
</organism>
<protein>
    <recommendedName>
        <fullName evidence="13">DUF2421 domain-containing protein</fullName>
    </recommendedName>
</protein>
<feature type="domain" description="DUF2421" evidence="8">
    <location>
        <begin position="1072"/>
        <end position="1228"/>
    </location>
</feature>
<evidence type="ECO:0000256" key="7">
    <source>
        <dbReference type="SAM" id="Phobius"/>
    </source>
</evidence>
<feature type="domain" description="Putative ER transporter 6TM N-terminal" evidence="9">
    <location>
        <begin position="211"/>
        <end position="422"/>
    </location>
</feature>
<evidence type="ECO:0000256" key="3">
    <source>
        <dbReference type="ARBA" id="ARBA00022989"/>
    </source>
</evidence>
<feature type="region of interest" description="Disordered" evidence="6">
    <location>
        <begin position="394"/>
        <end position="433"/>
    </location>
</feature>
<keyword evidence="4 7" id="KW-0472">Membrane</keyword>
<evidence type="ECO:0008006" key="13">
    <source>
        <dbReference type="Google" id="ProtNLM"/>
    </source>
</evidence>
<dbReference type="InterPro" id="IPR052430">
    <property type="entry name" value="IVT-Associated"/>
</dbReference>
<feature type="compositionally biased region" description="Low complexity" evidence="6">
    <location>
        <begin position="36"/>
        <end position="54"/>
    </location>
</feature>
<dbReference type="InterPro" id="IPR049453">
    <property type="entry name" value="Memb_transporter_dom"/>
</dbReference>
<dbReference type="PANTHER" id="PTHR47804:SF3">
    <property type="entry name" value="PROTEIN BRE4"/>
    <property type="match status" value="1"/>
</dbReference>
<feature type="region of interest" description="Disordered" evidence="6">
    <location>
        <begin position="446"/>
        <end position="558"/>
    </location>
</feature>
<feature type="transmembrane region" description="Helical" evidence="7">
    <location>
        <begin position="177"/>
        <end position="199"/>
    </location>
</feature>
<feature type="compositionally biased region" description="Polar residues" evidence="6">
    <location>
        <begin position="446"/>
        <end position="456"/>
    </location>
</feature>
<feature type="compositionally biased region" description="Polar residues" evidence="6">
    <location>
        <begin position="20"/>
        <end position="35"/>
    </location>
</feature>
<dbReference type="STRING" id="747725.A0A168JJ27"/>
<dbReference type="GO" id="GO:0016020">
    <property type="term" value="C:membrane"/>
    <property type="evidence" value="ECO:0007669"/>
    <property type="project" value="UniProtKB-SubCell"/>
</dbReference>